<sequence>MFKAFGISLLTINDRERRENGGRAAANGCDSRRGCDAHNSGGFQKKRESGRSTG</sequence>
<proteinExistence type="predicted"/>
<protein>
    <submittedName>
        <fullName evidence="2">Uncharacterized protein</fullName>
    </submittedName>
</protein>
<feature type="region of interest" description="Disordered" evidence="1">
    <location>
        <begin position="16"/>
        <end position="54"/>
    </location>
</feature>
<dbReference type="InParanoid" id="A0A251RPT5"/>
<dbReference type="AlphaFoldDB" id="A0A251RPT5"/>
<gene>
    <name evidence="2" type="ORF">HannXRQ_Chr17g0549991</name>
</gene>
<name>A0A251RPT5_HELAN</name>
<accession>A0A251RPT5</accession>
<evidence type="ECO:0000313" key="2">
    <source>
        <dbReference type="EMBL" id="OTF86362.1"/>
    </source>
</evidence>
<evidence type="ECO:0000256" key="1">
    <source>
        <dbReference type="SAM" id="MobiDB-lite"/>
    </source>
</evidence>
<keyword evidence="3" id="KW-1185">Reference proteome</keyword>
<evidence type="ECO:0000313" key="3">
    <source>
        <dbReference type="Proteomes" id="UP000215914"/>
    </source>
</evidence>
<organism evidence="2 3">
    <name type="scientific">Helianthus annuus</name>
    <name type="common">Common sunflower</name>
    <dbReference type="NCBI Taxonomy" id="4232"/>
    <lineage>
        <taxon>Eukaryota</taxon>
        <taxon>Viridiplantae</taxon>
        <taxon>Streptophyta</taxon>
        <taxon>Embryophyta</taxon>
        <taxon>Tracheophyta</taxon>
        <taxon>Spermatophyta</taxon>
        <taxon>Magnoliopsida</taxon>
        <taxon>eudicotyledons</taxon>
        <taxon>Gunneridae</taxon>
        <taxon>Pentapetalae</taxon>
        <taxon>asterids</taxon>
        <taxon>campanulids</taxon>
        <taxon>Asterales</taxon>
        <taxon>Asteraceae</taxon>
        <taxon>Asteroideae</taxon>
        <taxon>Heliantheae alliance</taxon>
        <taxon>Heliantheae</taxon>
        <taxon>Helianthus</taxon>
    </lineage>
</organism>
<reference evidence="3" key="1">
    <citation type="journal article" date="2017" name="Nature">
        <title>The sunflower genome provides insights into oil metabolism, flowering and Asterid evolution.</title>
        <authorList>
            <person name="Badouin H."/>
            <person name="Gouzy J."/>
            <person name="Grassa C.J."/>
            <person name="Murat F."/>
            <person name="Staton S.E."/>
            <person name="Cottret L."/>
            <person name="Lelandais-Briere C."/>
            <person name="Owens G.L."/>
            <person name="Carrere S."/>
            <person name="Mayjonade B."/>
            <person name="Legrand L."/>
            <person name="Gill N."/>
            <person name="Kane N.C."/>
            <person name="Bowers J.E."/>
            <person name="Hubner S."/>
            <person name="Bellec A."/>
            <person name="Berard A."/>
            <person name="Berges H."/>
            <person name="Blanchet N."/>
            <person name="Boniface M.C."/>
            <person name="Brunel D."/>
            <person name="Catrice O."/>
            <person name="Chaidir N."/>
            <person name="Claudel C."/>
            <person name="Donnadieu C."/>
            <person name="Faraut T."/>
            <person name="Fievet G."/>
            <person name="Helmstetter N."/>
            <person name="King M."/>
            <person name="Knapp S.J."/>
            <person name="Lai Z."/>
            <person name="Le Paslier M.C."/>
            <person name="Lippi Y."/>
            <person name="Lorenzon L."/>
            <person name="Mandel J.R."/>
            <person name="Marage G."/>
            <person name="Marchand G."/>
            <person name="Marquand E."/>
            <person name="Bret-Mestries E."/>
            <person name="Morien E."/>
            <person name="Nambeesan S."/>
            <person name="Nguyen T."/>
            <person name="Pegot-Espagnet P."/>
            <person name="Pouilly N."/>
            <person name="Raftis F."/>
            <person name="Sallet E."/>
            <person name="Schiex T."/>
            <person name="Thomas J."/>
            <person name="Vandecasteele C."/>
            <person name="Vares D."/>
            <person name="Vear F."/>
            <person name="Vautrin S."/>
            <person name="Crespi M."/>
            <person name="Mangin B."/>
            <person name="Burke J.M."/>
            <person name="Salse J."/>
            <person name="Munos S."/>
            <person name="Vincourt P."/>
            <person name="Rieseberg L.H."/>
            <person name="Langlade N.B."/>
        </authorList>
    </citation>
    <scope>NUCLEOTIDE SEQUENCE [LARGE SCALE GENOMIC DNA]</scope>
    <source>
        <strain evidence="3">cv. SF193</strain>
    </source>
</reference>
<feature type="compositionally biased region" description="Basic and acidic residues" evidence="1">
    <location>
        <begin position="45"/>
        <end position="54"/>
    </location>
</feature>
<dbReference type="Proteomes" id="UP000215914">
    <property type="component" value="Chromosome 17"/>
</dbReference>
<dbReference type="EMBL" id="CM007906">
    <property type="protein sequence ID" value="OTF86362.1"/>
    <property type="molecule type" value="Genomic_DNA"/>
</dbReference>